<evidence type="ECO:0000256" key="1">
    <source>
        <dbReference type="ARBA" id="ARBA00004141"/>
    </source>
</evidence>
<keyword evidence="2 5" id="KW-0812">Transmembrane</keyword>
<dbReference type="AlphaFoldDB" id="A0ABC9VP00"/>
<protein>
    <submittedName>
        <fullName evidence="6">DUF4870 domain-containing protein</fullName>
    </submittedName>
</protein>
<gene>
    <name evidence="6" type="ORF">LATKL145_02860</name>
</gene>
<dbReference type="InterPro" id="IPR019109">
    <property type="entry name" value="MamF_MmsF"/>
</dbReference>
<dbReference type="Pfam" id="PF09685">
    <property type="entry name" value="MamF_MmsF"/>
    <property type="match status" value="1"/>
</dbReference>
<reference evidence="7" key="2">
    <citation type="submission" date="2024-01" db="EMBL/GenBank/DDBJ databases">
        <title>Draft genome sequence of Lactobacillus amylovorus strain TKL145.</title>
        <authorList>
            <person name="Tohno M."/>
            <person name="Tanizawa Y."/>
        </authorList>
    </citation>
    <scope>NUCLEOTIDE SEQUENCE [LARGE SCALE GENOMIC DNA]</scope>
    <source>
        <strain evidence="7">TKL145</strain>
    </source>
</reference>
<evidence type="ECO:0000256" key="2">
    <source>
        <dbReference type="ARBA" id="ARBA00022692"/>
    </source>
</evidence>
<evidence type="ECO:0000313" key="6">
    <source>
        <dbReference type="EMBL" id="GAA0041876.1"/>
    </source>
</evidence>
<feature type="transmembrane region" description="Helical" evidence="5">
    <location>
        <begin position="51"/>
        <end position="75"/>
    </location>
</feature>
<evidence type="ECO:0000256" key="3">
    <source>
        <dbReference type="ARBA" id="ARBA00022989"/>
    </source>
</evidence>
<reference evidence="6 7" key="1">
    <citation type="journal article" date="2024" name="Int. J. Syst. Evol. Microbiol.">
        <title>Proposal of Lactobacillus amylovorus subsp. animalis subsp. nov. and an emended description of Lactobacillus amylovorus.</title>
        <authorList>
            <person name="Yamane K."/>
            <person name="Tanizawa Y."/>
            <person name="Kobayashi H."/>
            <person name="Kamizono T."/>
            <person name="Kojima Y."/>
            <person name="Takagi H."/>
            <person name="Tohno M."/>
        </authorList>
    </citation>
    <scope>NUCLEOTIDE SEQUENCE [LARGE SCALE GENOMIC DNA]</scope>
    <source>
        <strain evidence="6 7">TKL145</strain>
    </source>
</reference>
<dbReference type="EMBL" id="BAAAAK010000002">
    <property type="protein sequence ID" value="GAA0041876.1"/>
    <property type="molecule type" value="Genomic_DNA"/>
</dbReference>
<proteinExistence type="predicted"/>
<feature type="transmembrane region" description="Helical" evidence="5">
    <location>
        <begin position="81"/>
        <end position="106"/>
    </location>
</feature>
<evidence type="ECO:0000256" key="5">
    <source>
        <dbReference type="SAM" id="Phobius"/>
    </source>
</evidence>
<accession>A0ABC9VP00</accession>
<comment type="caution">
    <text evidence="6">The sequence shown here is derived from an EMBL/GenBank/DDBJ whole genome shotgun (WGS) entry which is preliminary data.</text>
</comment>
<feature type="transmembrane region" description="Helical" evidence="5">
    <location>
        <begin position="20"/>
        <end position="39"/>
    </location>
</feature>
<evidence type="ECO:0000256" key="4">
    <source>
        <dbReference type="ARBA" id="ARBA00023136"/>
    </source>
</evidence>
<organism evidence="6 7">
    <name type="scientific">Lactobacillus amylovorus subsp. animalium</name>
    <dbReference type="NCBI Taxonomy" id="3378536"/>
    <lineage>
        <taxon>Bacteria</taxon>
        <taxon>Bacillati</taxon>
        <taxon>Bacillota</taxon>
        <taxon>Bacilli</taxon>
        <taxon>Lactobacillales</taxon>
        <taxon>Lactobacillaceae</taxon>
        <taxon>Lactobacillus</taxon>
    </lineage>
</organism>
<dbReference type="Proteomes" id="UP001437574">
    <property type="component" value="Unassembled WGS sequence"/>
</dbReference>
<keyword evidence="4 5" id="KW-0472">Membrane</keyword>
<comment type="subcellular location">
    <subcellularLocation>
        <location evidence="1">Membrane</location>
        <topology evidence="1">Multi-pass membrane protein</topology>
    </subcellularLocation>
</comment>
<sequence>MTDFQQEPNTTQKLLAALSYISYFFLPIIFPLVVWIVGADRPFIKRHAKRAFWSQLIPMIFILVLLLAIGITGSFNPSSISWGWMTIALVAIAGIVTLISLIYNLVNAVRVLVD</sequence>
<name>A0ABC9VP00_LACAM</name>
<keyword evidence="3 5" id="KW-1133">Transmembrane helix</keyword>
<dbReference type="RefSeq" id="WP_118026646.1">
    <property type="nucleotide sequence ID" value="NZ_BAAAAK010000002.1"/>
</dbReference>
<evidence type="ECO:0000313" key="7">
    <source>
        <dbReference type="Proteomes" id="UP001437574"/>
    </source>
</evidence>